<keyword evidence="3" id="KW-1185">Reference proteome</keyword>
<gene>
    <name evidence="2" type="ORF">AQJ64_00810</name>
</gene>
<reference evidence="2 3" key="1">
    <citation type="submission" date="2015-10" db="EMBL/GenBank/DDBJ databases">
        <title>Draft genome sequence of Streptomyces griseoruber DSM 40281, type strain for the species Streptomyces griseoruber.</title>
        <authorList>
            <person name="Ruckert C."/>
            <person name="Winkler A."/>
            <person name="Kalinowski J."/>
            <person name="Kampfer P."/>
            <person name="Glaeser S."/>
        </authorList>
    </citation>
    <scope>NUCLEOTIDE SEQUENCE [LARGE SCALE GENOMIC DNA]</scope>
    <source>
        <strain evidence="2 3">DSM 40281</strain>
    </source>
</reference>
<dbReference type="OrthoDB" id="9793178at2"/>
<dbReference type="AlphaFoldDB" id="A0A101TBB5"/>
<dbReference type="RefSeq" id="WP_055631725.1">
    <property type="nucleotide sequence ID" value="NZ_KQ948763.1"/>
</dbReference>
<dbReference type="InterPro" id="IPR005303">
    <property type="entry name" value="MOCOS_middle"/>
</dbReference>
<evidence type="ECO:0000313" key="2">
    <source>
        <dbReference type="EMBL" id="KUN89253.1"/>
    </source>
</evidence>
<dbReference type="EMBL" id="LMWW01000001">
    <property type="protein sequence ID" value="KUN89253.1"/>
    <property type="molecule type" value="Genomic_DNA"/>
</dbReference>
<dbReference type="GO" id="GO:0030151">
    <property type="term" value="F:molybdenum ion binding"/>
    <property type="evidence" value="ECO:0007669"/>
    <property type="project" value="InterPro"/>
</dbReference>
<dbReference type="STRING" id="1943.AQJ64_00810"/>
<dbReference type="Gene3D" id="2.40.33.20">
    <property type="entry name" value="PK beta-barrel domain-like"/>
    <property type="match status" value="1"/>
</dbReference>
<feature type="domain" description="MOSC" evidence="1">
    <location>
        <begin position="124"/>
        <end position="278"/>
    </location>
</feature>
<dbReference type="GO" id="GO:0003824">
    <property type="term" value="F:catalytic activity"/>
    <property type="evidence" value="ECO:0007669"/>
    <property type="project" value="InterPro"/>
</dbReference>
<evidence type="ECO:0000313" key="3">
    <source>
        <dbReference type="Proteomes" id="UP000052982"/>
    </source>
</evidence>
<dbReference type="SUPFAM" id="SSF50800">
    <property type="entry name" value="PK beta-barrel domain-like"/>
    <property type="match status" value="1"/>
</dbReference>
<name>A0A101TBB5_9ACTN</name>
<comment type="caution">
    <text evidence="2">The sequence shown here is derived from an EMBL/GenBank/DDBJ whole genome shotgun (WGS) entry which is preliminary data.</text>
</comment>
<protein>
    <recommendedName>
        <fullName evidence="1">MOSC domain-containing protein</fullName>
    </recommendedName>
</protein>
<evidence type="ECO:0000259" key="1">
    <source>
        <dbReference type="PROSITE" id="PS51340"/>
    </source>
</evidence>
<dbReference type="InterPro" id="IPR011037">
    <property type="entry name" value="Pyrv_Knase-like_insert_dom_sf"/>
</dbReference>
<accession>A0A101TBB5</accession>
<organism evidence="2 3">
    <name type="scientific">Streptomyces griseoruber</name>
    <dbReference type="NCBI Taxonomy" id="1943"/>
    <lineage>
        <taxon>Bacteria</taxon>
        <taxon>Bacillati</taxon>
        <taxon>Actinomycetota</taxon>
        <taxon>Actinomycetes</taxon>
        <taxon>Kitasatosporales</taxon>
        <taxon>Streptomycetaceae</taxon>
        <taxon>Streptomyces</taxon>
    </lineage>
</organism>
<dbReference type="InterPro" id="IPR005302">
    <property type="entry name" value="MoCF_Sase_C"/>
</dbReference>
<dbReference type="Proteomes" id="UP000052982">
    <property type="component" value="Unassembled WGS sequence"/>
</dbReference>
<dbReference type="Pfam" id="PF03476">
    <property type="entry name" value="MOSC_N"/>
    <property type="match status" value="1"/>
</dbReference>
<dbReference type="GO" id="GO:0030170">
    <property type="term" value="F:pyridoxal phosphate binding"/>
    <property type="evidence" value="ECO:0007669"/>
    <property type="project" value="InterPro"/>
</dbReference>
<sequence length="281" mass="30183">MGTVTALYRYPVKSMLGEAVLAVAVTERGLFGDRVYAVLDETGAVGSAKHPRKWGALLRCRSRLDDSGVVRVVLPDGTALAVENSDLDVKLAKLLGRQVFVSAIVPERSRLERAVPEYEGGVPDAVRESASVDATGENITSGSVAAGTFFDFGQVHLITTASLARMRTVYPAGDFDARRFRPNMVVDTDGGPGFPEDAWLGSLLRVGEALFRVVVPTPRCVIPTLGHDELPPDPGIMRAVAREHRIPVFDLGRLSCLGVYLDVLEAGMVRVGDLITLQEAA</sequence>
<dbReference type="PROSITE" id="PS51340">
    <property type="entry name" value="MOSC"/>
    <property type="match status" value="1"/>
</dbReference>
<proteinExistence type="predicted"/>
<dbReference type="Pfam" id="PF03473">
    <property type="entry name" value="MOSC"/>
    <property type="match status" value="1"/>
</dbReference>